<dbReference type="EMBL" id="JXJT01000001">
    <property type="protein sequence ID" value="PCS04682.1"/>
    <property type="molecule type" value="Genomic_DNA"/>
</dbReference>
<gene>
    <name evidence="1" type="ORF">RR45_GL000001</name>
</gene>
<evidence type="ECO:0000313" key="2">
    <source>
        <dbReference type="Proteomes" id="UP000218979"/>
    </source>
</evidence>
<accession>A0ABX4I9K7</accession>
<evidence type="ECO:0000313" key="1">
    <source>
        <dbReference type="EMBL" id="PCS04682.1"/>
    </source>
</evidence>
<protein>
    <recommendedName>
        <fullName evidence="3">Transposase</fullName>
    </recommendedName>
</protein>
<comment type="caution">
    <text evidence="1">The sequence shown here is derived from an EMBL/GenBank/DDBJ whole genome shotgun (WGS) entry which is preliminary data.</text>
</comment>
<organism evidence="1 2">
    <name type="scientific">Pseudolactococcus chungangensis CAU 28 = DSM 22330</name>
    <dbReference type="NCBI Taxonomy" id="1122154"/>
    <lineage>
        <taxon>Bacteria</taxon>
        <taxon>Bacillati</taxon>
        <taxon>Bacillota</taxon>
        <taxon>Bacilli</taxon>
        <taxon>Lactobacillales</taxon>
        <taxon>Streptococcaceae</taxon>
        <taxon>Pseudolactococcus</taxon>
    </lineage>
</organism>
<proteinExistence type="predicted"/>
<evidence type="ECO:0008006" key="3">
    <source>
        <dbReference type="Google" id="ProtNLM"/>
    </source>
</evidence>
<name>A0ABX4I9K7_9LACT</name>
<dbReference type="Proteomes" id="UP000218979">
    <property type="component" value="Unassembled WGS sequence"/>
</dbReference>
<sequence>MITIERYRCVTCGMTQSSQIPEQLVLKGHKDSTLLKTQIIRRLTEKESIKDASHDLNVSSHSFYQLIITQFLPINHKMFFCFLLIILL</sequence>
<reference evidence="1 2" key="1">
    <citation type="submission" date="2014-12" db="EMBL/GenBank/DDBJ databases">
        <title>Draft genome sequences of 10 type strains of Lactococcus.</title>
        <authorList>
            <person name="Sun Z."/>
            <person name="Zhong Z."/>
            <person name="Liu W."/>
            <person name="Zhang W."/>
            <person name="Zhang H."/>
        </authorList>
    </citation>
    <scope>NUCLEOTIDE SEQUENCE [LARGE SCALE GENOMIC DNA]</scope>
    <source>
        <strain evidence="1 2">DSM 22330</strain>
    </source>
</reference>
<keyword evidence="2" id="KW-1185">Reference proteome</keyword>